<dbReference type="SMART" id="SM00028">
    <property type="entry name" value="TPR"/>
    <property type="match status" value="4"/>
</dbReference>
<dbReference type="Gene3D" id="1.25.40.10">
    <property type="entry name" value="Tetratricopeptide repeat domain"/>
    <property type="match status" value="2"/>
</dbReference>
<dbReference type="PANTHER" id="PTHR45641:SF1">
    <property type="entry name" value="AAA+ ATPASE DOMAIN-CONTAINING PROTEIN"/>
    <property type="match status" value="1"/>
</dbReference>
<evidence type="ECO:0000259" key="4">
    <source>
        <dbReference type="SMART" id="SM00382"/>
    </source>
</evidence>
<dbReference type="InterPro" id="IPR019734">
    <property type="entry name" value="TPR_rpt"/>
</dbReference>
<gene>
    <name evidence="5" type="ORF">PLOB_00019191</name>
</gene>
<keyword evidence="1" id="KW-0677">Repeat</keyword>
<evidence type="ECO:0000313" key="5">
    <source>
        <dbReference type="EMBL" id="CAH3177259.1"/>
    </source>
</evidence>
<evidence type="ECO:0000256" key="3">
    <source>
        <dbReference type="PROSITE-ProRule" id="PRU00339"/>
    </source>
</evidence>
<dbReference type="Gene3D" id="3.40.50.300">
    <property type="entry name" value="P-loop containing nucleotide triphosphate hydrolases"/>
    <property type="match status" value="1"/>
</dbReference>
<dbReference type="PRINTS" id="PR00364">
    <property type="entry name" value="DISEASERSIST"/>
</dbReference>
<proteinExistence type="predicted"/>
<evidence type="ECO:0000256" key="2">
    <source>
        <dbReference type="ARBA" id="ARBA00022803"/>
    </source>
</evidence>
<dbReference type="Pfam" id="PF05729">
    <property type="entry name" value="NACHT"/>
    <property type="match status" value="1"/>
</dbReference>
<dbReference type="SUPFAM" id="SSF48452">
    <property type="entry name" value="TPR-like"/>
    <property type="match status" value="1"/>
</dbReference>
<dbReference type="EMBL" id="CALNXK010000223">
    <property type="protein sequence ID" value="CAH3177259.1"/>
    <property type="molecule type" value="Genomic_DNA"/>
</dbReference>
<dbReference type="SMART" id="SM00382">
    <property type="entry name" value="AAA"/>
    <property type="match status" value="1"/>
</dbReference>
<dbReference type="InterPro" id="IPR011990">
    <property type="entry name" value="TPR-like_helical_dom_sf"/>
</dbReference>
<reference evidence="5 6" key="1">
    <citation type="submission" date="2022-05" db="EMBL/GenBank/DDBJ databases">
        <authorList>
            <consortium name="Genoscope - CEA"/>
            <person name="William W."/>
        </authorList>
    </citation>
    <scope>NUCLEOTIDE SEQUENCE [LARGE SCALE GENOMIC DNA]</scope>
</reference>
<dbReference type="Proteomes" id="UP001159405">
    <property type="component" value="Unassembled WGS sequence"/>
</dbReference>
<protein>
    <recommendedName>
        <fullName evidence="4">AAA+ ATPase domain-containing protein</fullName>
    </recommendedName>
</protein>
<organism evidence="5 6">
    <name type="scientific">Porites lobata</name>
    <dbReference type="NCBI Taxonomy" id="104759"/>
    <lineage>
        <taxon>Eukaryota</taxon>
        <taxon>Metazoa</taxon>
        <taxon>Cnidaria</taxon>
        <taxon>Anthozoa</taxon>
        <taxon>Hexacorallia</taxon>
        <taxon>Scleractinia</taxon>
        <taxon>Fungiina</taxon>
        <taxon>Poritidae</taxon>
        <taxon>Porites</taxon>
    </lineage>
</organism>
<dbReference type="InterPro" id="IPR007111">
    <property type="entry name" value="NACHT_NTPase"/>
</dbReference>
<sequence>MGGNNAETDERVILSLPSGYFSGAQIGEKGVWPYLSKVTLPSMVPDFIGRQGECEEIIQDLTSKSVQIVTISGSAGIGKTSLAIAVGHSLRSQGCPVCYTSLRRVYSKDDLISEFLSVLRQPNINGQPFHQSVSLDDKLRQMVSLIGNRSLLILDDADELFDGGSSKVKEEVALLFEELMQNQGVAFLLISRKPLEYLNNRFEGHRDFRIGPLDETSAQSLLYRLLPDTTAADCAQISRACGQVPLALQLMCSLIRESSTQPRQILDDVLKSSIEDMEKIMNNPEYVPSCQIPFESYIESSYKSLSKQEQEALICLSLLSASFSTEEAVAELDLKEGFKAKEILQSLRSKSLIDFSPKHQSFTMHKVIQTFARKKKEEVFETNPHSKVRLTFDSPTKLMREEHKSTKDCNFSLVIPQSAINDFPATPLSHQRAQEILEFHQRALELFAEKNASTADYYYSLGNTQNKMNDLSSALKSQQHALDIRLQLYGDNHASSADSYYSLGNTQFKLKDFTSALESHKRALRIRLDLFGEKYASTADSYYSLGNTQYQMNDFTSALESHERALDIRLNLFGREHAGTADSYFSLGITQYEMGDFPLSQQSHQHALNIRLNLFGEDHARTADSYRELGLTSAHLYAFNSIVQRRQCPLAIFLKLHSVLEKNKQAEFRSKRSE</sequence>
<dbReference type="Pfam" id="PF13424">
    <property type="entry name" value="TPR_12"/>
    <property type="match status" value="1"/>
</dbReference>
<feature type="domain" description="AAA+ ATPase" evidence="4">
    <location>
        <begin position="65"/>
        <end position="212"/>
    </location>
</feature>
<dbReference type="InterPro" id="IPR027417">
    <property type="entry name" value="P-loop_NTPase"/>
</dbReference>
<dbReference type="InterPro" id="IPR003593">
    <property type="entry name" value="AAA+_ATPase"/>
</dbReference>
<evidence type="ECO:0000313" key="6">
    <source>
        <dbReference type="Proteomes" id="UP001159405"/>
    </source>
</evidence>
<comment type="caution">
    <text evidence="5">The sequence shown here is derived from an EMBL/GenBank/DDBJ whole genome shotgun (WGS) entry which is preliminary data.</text>
</comment>
<dbReference type="PANTHER" id="PTHR45641">
    <property type="entry name" value="TETRATRICOPEPTIDE REPEAT PROTEIN (AFU_ORTHOLOGUE AFUA_6G03870)"/>
    <property type="match status" value="1"/>
</dbReference>
<evidence type="ECO:0000256" key="1">
    <source>
        <dbReference type="ARBA" id="ARBA00022737"/>
    </source>
</evidence>
<feature type="repeat" description="TPR" evidence="3">
    <location>
        <begin position="497"/>
        <end position="530"/>
    </location>
</feature>
<feature type="repeat" description="TPR" evidence="3">
    <location>
        <begin position="539"/>
        <end position="572"/>
    </location>
</feature>
<dbReference type="PROSITE" id="PS50005">
    <property type="entry name" value="TPR"/>
    <property type="match status" value="2"/>
</dbReference>
<dbReference type="SUPFAM" id="SSF52540">
    <property type="entry name" value="P-loop containing nucleoside triphosphate hydrolases"/>
    <property type="match status" value="1"/>
</dbReference>
<name>A0ABN8RCZ3_9CNID</name>
<keyword evidence="6" id="KW-1185">Reference proteome</keyword>
<keyword evidence="2 3" id="KW-0802">TPR repeat</keyword>
<dbReference type="CDD" id="cd00009">
    <property type="entry name" value="AAA"/>
    <property type="match status" value="1"/>
</dbReference>
<accession>A0ABN8RCZ3</accession>
<dbReference type="Pfam" id="PF13374">
    <property type="entry name" value="TPR_10"/>
    <property type="match status" value="1"/>
</dbReference>